<dbReference type="CDD" id="cd14066">
    <property type="entry name" value="STKc_IRAK"/>
    <property type="match status" value="1"/>
</dbReference>
<sequence>MFGQIQVIYTERRRRPVLSWLCTLLGHWTSSPTIATLLVLGMLFVFVQPKQHQTVVFFASLVSSLLLLGSGDAVAAALVKPGCEDRCGNVSIPYPFGMGSGCFMDEPFEIICNSSAFNPPRPFLAAHTSKEVIEVSLEQHYVRIFRTFVTQNCYDSHSGQGSIYSSHSSNYTPFTFSATLNKFIAIGCDILAYISADDGENYTAVCVSLCPTTIPVVNSSSSSCSGLGCCRTSIPKGIYFYNLYIHSINTNERTWSENCSVAFLAAQDFSDFNKFLSINNKELHNQKYPVVLDWGVGNGTCEESRKSKNSSTYACGDANTYCIDSDSGSGYNCYCSQGFHGNPYLPSGCQDIDECKDPNIKRNCHSAATCINTEGSYYCACPSGYHGDGIKLGKGCLPVPDKRSLPLAVVVPLGIGIAMVLISLFGFGLWGYATVKKRKQIKLKQKYFKKNGGLLLERQITSCEGSARVESTKIFVEEELERATDNFNENRILGKGGFGTVYKGMLSDGKIVAIKKSKEVDENQVNQFINELMILSQINHRNIVKLLGCCLETEVPLLVYEFISNGTLSNLLHDEDYLPSLSWEMRLRIAVQIAGALAYLHSAASIPIFHRDIKPSNILMDEKYNPKVSDFGISRSVPIDKTHLTTAVQGTFGYLDPEHLHSGQFTEKSDVYSFGVVLVELLTGKKAIDSSRPNEAKSLTMQFTSLMKENRLLNILETQVVKEAKEDELLIVARVAKRCLKLNGKKRPTMKEVAADLERIVRSHEPSLEEDMWLEKGISCHYTNNLTEIDTTYGSTISTTNGKHEGDSSPLLYLV</sequence>
<feature type="transmembrane region" description="Helical" evidence="19">
    <location>
        <begin position="54"/>
        <end position="79"/>
    </location>
</feature>
<evidence type="ECO:0000256" key="13">
    <source>
        <dbReference type="ARBA" id="ARBA00023136"/>
    </source>
</evidence>
<dbReference type="FunFam" id="1.10.510.10:FF:000084">
    <property type="entry name" value="Wall-associated receptor kinase 2"/>
    <property type="match status" value="1"/>
</dbReference>
<evidence type="ECO:0000256" key="15">
    <source>
        <dbReference type="ARBA" id="ARBA00023180"/>
    </source>
</evidence>
<evidence type="ECO:0000256" key="19">
    <source>
        <dbReference type="SAM" id="Phobius"/>
    </source>
</evidence>
<dbReference type="InterPro" id="IPR008271">
    <property type="entry name" value="Ser/Thr_kinase_AS"/>
</dbReference>
<dbReference type="InterPro" id="IPR000742">
    <property type="entry name" value="EGF"/>
</dbReference>
<name>A0A822Z765_NELNU</name>
<keyword evidence="10" id="KW-0418">Kinase</keyword>
<evidence type="ECO:0000256" key="2">
    <source>
        <dbReference type="ARBA" id="ARBA00022527"/>
    </source>
</evidence>
<evidence type="ECO:0000256" key="14">
    <source>
        <dbReference type="ARBA" id="ARBA00023157"/>
    </source>
</evidence>
<evidence type="ECO:0000256" key="1">
    <source>
        <dbReference type="ARBA" id="ARBA00004479"/>
    </source>
</evidence>
<evidence type="ECO:0000259" key="20">
    <source>
        <dbReference type="PROSITE" id="PS50011"/>
    </source>
</evidence>
<dbReference type="InterPro" id="IPR017441">
    <property type="entry name" value="Protein_kinase_ATP_BS"/>
</dbReference>
<dbReference type="SMART" id="SM00181">
    <property type="entry name" value="EGF"/>
    <property type="match status" value="2"/>
</dbReference>
<evidence type="ECO:0000256" key="17">
    <source>
        <dbReference type="PROSITE-ProRule" id="PRU00076"/>
    </source>
</evidence>
<protein>
    <recommendedName>
        <fullName evidence="24">Wall-associated receptor kinase-like 16</fullName>
    </recommendedName>
</protein>
<dbReference type="SMART" id="SM00179">
    <property type="entry name" value="EGF_CA"/>
    <property type="match status" value="1"/>
</dbReference>
<dbReference type="PROSITE" id="PS00010">
    <property type="entry name" value="ASX_HYDROXYL"/>
    <property type="match status" value="1"/>
</dbReference>
<keyword evidence="4" id="KW-0597">Phosphoprotein</keyword>
<dbReference type="SUPFAM" id="SSF57184">
    <property type="entry name" value="Growth factor receptor domain"/>
    <property type="match status" value="1"/>
</dbReference>
<dbReference type="PROSITE" id="PS01187">
    <property type="entry name" value="EGF_CA"/>
    <property type="match status" value="1"/>
</dbReference>
<keyword evidence="23" id="KW-1185">Reference proteome</keyword>
<feature type="transmembrane region" description="Helical" evidence="19">
    <location>
        <begin position="405"/>
        <end position="432"/>
    </location>
</feature>
<evidence type="ECO:0000256" key="18">
    <source>
        <dbReference type="PROSITE-ProRule" id="PRU10141"/>
    </source>
</evidence>
<dbReference type="SUPFAM" id="SSF56112">
    <property type="entry name" value="Protein kinase-like (PK-like)"/>
    <property type="match status" value="1"/>
</dbReference>
<evidence type="ECO:0000256" key="5">
    <source>
        <dbReference type="ARBA" id="ARBA00022679"/>
    </source>
</evidence>
<dbReference type="Pfam" id="PF00069">
    <property type="entry name" value="Pkinase"/>
    <property type="match status" value="1"/>
</dbReference>
<dbReference type="PROSITE" id="PS50011">
    <property type="entry name" value="PROTEIN_KINASE_DOM"/>
    <property type="match status" value="1"/>
</dbReference>
<keyword evidence="2" id="KW-0723">Serine/threonine-protein kinase</keyword>
<dbReference type="InterPro" id="IPR000719">
    <property type="entry name" value="Prot_kinase_dom"/>
</dbReference>
<keyword evidence="7" id="KW-0732">Signal</keyword>
<keyword evidence="6 19" id="KW-0812">Transmembrane</keyword>
<evidence type="ECO:0000259" key="21">
    <source>
        <dbReference type="PROSITE" id="PS50026"/>
    </source>
</evidence>
<dbReference type="PROSITE" id="PS00108">
    <property type="entry name" value="PROTEIN_KINASE_ST"/>
    <property type="match status" value="1"/>
</dbReference>
<dbReference type="Pfam" id="PF07645">
    <property type="entry name" value="EGF_CA"/>
    <property type="match status" value="1"/>
</dbReference>
<dbReference type="InterPro" id="IPR013695">
    <property type="entry name" value="WAK"/>
</dbReference>
<dbReference type="Pfam" id="PF13947">
    <property type="entry name" value="GUB_WAK_bind"/>
    <property type="match status" value="1"/>
</dbReference>
<comment type="function">
    <text evidence="16">Serine/threonine-protein kinase that may function as a signaling receptor of extracellular matrix component. Binding to pectin may have significance in the control of cell expansion, morphogenesis and development.</text>
</comment>
<keyword evidence="13 19" id="KW-0472">Membrane</keyword>
<keyword evidence="9 18" id="KW-0547">Nucleotide-binding</keyword>
<evidence type="ECO:0000256" key="4">
    <source>
        <dbReference type="ARBA" id="ARBA00022553"/>
    </source>
</evidence>
<evidence type="ECO:0000256" key="11">
    <source>
        <dbReference type="ARBA" id="ARBA00022840"/>
    </source>
</evidence>
<keyword evidence="15" id="KW-0325">Glycoprotein</keyword>
<evidence type="ECO:0000256" key="7">
    <source>
        <dbReference type="ARBA" id="ARBA00022729"/>
    </source>
</evidence>
<evidence type="ECO:0000256" key="10">
    <source>
        <dbReference type="ARBA" id="ARBA00022777"/>
    </source>
</evidence>
<dbReference type="EMBL" id="DUZY01000004">
    <property type="protein sequence ID" value="DAD37368.1"/>
    <property type="molecule type" value="Genomic_DNA"/>
</dbReference>
<comment type="caution">
    <text evidence="17">Lacks conserved residue(s) required for the propagation of feature annotation.</text>
</comment>
<dbReference type="InterPro" id="IPR000152">
    <property type="entry name" value="EGF-type_Asp/Asn_hydroxyl_site"/>
</dbReference>
<evidence type="ECO:0000256" key="12">
    <source>
        <dbReference type="ARBA" id="ARBA00022989"/>
    </source>
</evidence>
<evidence type="ECO:0000313" key="23">
    <source>
        <dbReference type="Proteomes" id="UP000607653"/>
    </source>
</evidence>
<dbReference type="Gene3D" id="1.10.510.10">
    <property type="entry name" value="Transferase(Phosphotransferase) domain 1"/>
    <property type="match status" value="1"/>
</dbReference>
<evidence type="ECO:0000256" key="6">
    <source>
        <dbReference type="ARBA" id="ARBA00022692"/>
    </source>
</evidence>
<evidence type="ECO:0008006" key="24">
    <source>
        <dbReference type="Google" id="ProtNLM"/>
    </source>
</evidence>
<dbReference type="PROSITE" id="PS00107">
    <property type="entry name" value="PROTEIN_KINASE_ATP"/>
    <property type="match status" value="1"/>
</dbReference>
<evidence type="ECO:0000256" key="9">
    <source>
        <dbReference type="ARBA" id="ARBA00022741"/>
    </source>
</evidence>
<keyword evidence="3 17" id="KW-0245">EGF-like domain</keyword>
<dbReference type="Proteomes" id="UP000607653">
    <property type="component" value="Unassembled WGS sequence"/>
</dbReference>
<keyword evidence="8" id="KW-0677">Repeat</keyword>
<proteinExistence type="predicted"/>
<gene>
    <name evidence="22" type="ORF">HUJ06_008009</name>
</gene>
<dbReference type="InterPro" id="IPR009030">
    <property type="entry name" value="Growth_fac_rcpt_cys_sf"/>
</dbReference>
<dbReference type="GO" id="GO:0005524">
    <property type="term" value="F:ATP binding"/>
    <property type="evidence" value="ECO:0007669"/>
    <property type="project" value="UniProtKB-UniRule"/>
</dbReference>
<dbReference type="InterPro" id="IPR025287">
    <property type="entry name" value="WAK_GUB"/>
</dbReference>
<dbReference type="InterPro" id="IPR011009">
    <property type="entry name" value="Kinase-like_dom_sf"/>
</dbReference>
<dbReference type="Pfam" id="PF08488">
    <property type="entry name" value="WAK"/>
    <property type="match status" value="1"/>
</dbReference>
<dbReference type="Gene3D" id="2.10.25.10">
    <property type="entry name" value="Laminin"/>
    <property type="match status" value="1"/>
</dbReference>
<dbReference type="InterPro" id="IPR018097">
    <property type="entry name" value="EGF_Ca-bd_CS"/>
</dbReference>
<dbReference type="Gene3D" id="3.30.200.20">
    <property type="entry name" value="Phosphorylase Kinase, domain 1"/>
    <property type="match status" value="1"/>
</dbReference>
<dbReference type="GO" id="GO:0016020">
    <property type="term" value="C:membrane"/>
    <property type="evidence" value="ECO:0007669"/>
    <property type="project" value="UniProtKB-SubCell"/>
</dbReference>
<dbReference type="GO" id="GO:0030247">
    <property type="term" value="F:polysaccharide binding"/>
    <property type="evidence" value="ECO:0007669"/>
    <property type="project" value="InterPro"/>
</dbReference>
<feature type="domain" description="EGF-like" evidence="21">
    <location>
        <begin position="351"/>
        <end position="388"/>
    </location>
</feature>
<dbReference type="GO" id="GO:0004674">
    <property type="term" value="F:protein serine/threonine kinase activity"/>
    <property type="evidence" value="ECO:0007669"/>
    <property type="project" value="UniProtKB-KW"/>
</dbReference>
<evidence type="ECO:0000256" key="8">
    <source>
        <dbReference type="ARBA" id="ARBA00022737"/>
    </source>
</evidence>
<evidence type="ECO:0000256" key="16">
    <source>
        <dbReference type="ARBA" id="ARBA00058961"/>
    </source>
</evidence>
<dbReference type="CDD" id="cd00054">
    <property type="entry name" value="EGF_CA"/>
    <property type="match status" value="1"/>
</dbReference>
<comment type="subcellular location">
    <subcellularLocation>
        <location evidence="1">Membrane</location>
        <topology evidence="1">Single-pass type I membrane protein</topology>
    </subcellularLocation>
</comment>
<evidence type="ECO:0000313" key="22">
    <source>
        <dbReference type="EMBL" id="DAD37368.1"/>
    </source>
</evidence>
<dbReference type="SUPFAM" id="SSF57196">
    <property type="entry name" value="EGF/Laminin"/>
    <property type="match status" value="1"/>
</dbReference>
<feature type="transmembrane region" description="Helical" evidence="19">
    <location>
        <begin position="25"/>
        <end position="47"/>
    </location>
</feature>
<dbReference type="PROSITE" id="PS50026">
    <property type="entry name" value="EGF_3"/>
    <property type="match status" value="1"/>
</dbReference>
<keyword evidence="5" id="KW-0808">Transferase</keyword>
<dbReference type="GO" id="GO:0005509">
    <property type="term" value="F:calcium ion binding"/>
    <property type="evidence" value="ECO:0007669"/>
    <property type="project" value="InterPro"/>
</dbReference>
<dbReference type="PANTHER" id="PTHR27005:SF515">
    <property type="entry name" value="WALL-ASSOCIATED RECEPTOR KINASE-LIKE 10-RELATED"/>
    <property type="match status" value="1"/>
</dbReference>
<dbReference type="InterPro" id="IPR045274">
    <property type="entry name" value="WAK-like"/>
</dbReference>
<keyword evidence="12 19" id="KW-1133">Transmembrane helix</keyword>
<reference evidence="22 23" key="1">
    <citation type="journal article" date="2020" name="Mol. Biol. Evol.">
        <title>Distinct Expression and Methylation Patterns for Genes with Different Fates following a Single Whole-Genome Duplication in Flowering Plants.</title>
        <authorList>
            <person name="Shi T."/>
            <person name="Rahmani R.S."/>
            <person name="Gugger P.F."/>
            <person name="Wang M."/>
            <person name="Li H."/>
            <person name="Zhang Y."/>
            <person name="Li Z."/>
            <person name="Wang Q."/>
            <person name="Van de Peer Y."/>
            <person name="Marchal K."/>
            <person name="Chen J."/>
        </authorList>
    </citation>
    <scope>NUCLEOTIDE SEQUENCE [LARGE SCALE GENOMIC DNA]</scope>
    <source>
        <tissue evidence="22">Leaf</tissue>
    </source>
</reference>
<dbReference type="GO" id="GO:0007166">
    <property type="term" value="P:cell surface receptor signaling pathway"/>
    <property type="evidence" value="ECO:0007669"/>
    <property type="project" value="InterPro"/>
</dbReference>
<dbReference type="InterPro" id="IPR049883">
    <property type="entry name" value="NOTCH1_EGF-like"/>
</dbReference>
<feature type="domain" description="Protein kinase" evidence="20">
    <location>
        <begin position="487"/>
        <end position="768"/>
    </location>
</feature>
<evidence type="ECO:0000256" key="3">
    <source>
        <dbReference type="ARBA" id="ARBA00022536"/>
    </source>
</evidence>
<feature type="binding site" evidence="18">
    <location>
        <position position="516"/>
    </location>
    <ligand>
        <name>ATP</name>
        <dbReference type="ChEBI" id="CHEBI:30616"/>
    </ligand>
</feature>
<dbReference type="AlphaFoldDB" id="A0A822Z765"/>
<accession>A0A822Z765</accession>
<dbReference type="InterPro" id="IPR001881">
    <property type="entry name" value="EGF-like_Ca-bd_dom"/>
</dbReference>
<keyword evidence="14" id="KW-1015">Disulfide bond</keyword>
<organism evidence="22 23">
    <name type="scientific">Nelumbo nucifera</name>
    <name type="common">Sacred lotus</name>
    <dbReference type="NCBI Taxonomy" id="4432"/>
    <lineage>
        <taxon>Eukaryota</taxon>
        <taxon>Viridiplantae</taxon>
        <taxon>Streptophyta</taxon>
        <taxon>Embryophyta</taxon>
        <taxon>Tracheophyta</taxon>
        <taxon>Spermatophyta</taxon>
        <taxon>Magnoliopsida</taxon>
        <taxon>Proteales</taxon>
        <taxon>Nelumbonaceae</taxon>
        <taxon>Nelumbo</taxon>
    </lineage>
</organism>
<comment type="caution">
    <text evidence="22">The sequence shown here is derived from an EMBL/GenBank/DDBJ whole genome shotgun (WGS) entry which is preliminary data.</text>
</comment>
<dbReference type="FunFam" id="2.10.25.10:FF:000038">
    <property type="entry name" value="Fibrillin 2"/>
    <property type="match status" value="1"/>
</dbReference>
<keyword evidence="11 18" id="KW-0067">ATP-binding</keyword>
<dbReference type="PANTHER" id="PTHR27005">
    <property type="entry name" value="WALL-ASSOCIATED RECEPTOR KINASE-LIKE 21"/>
    <property type="match status" value="1"/>
</dbReference>
<dbReference type="SMART" id="SM00220">
    <property type="entry name" value="S_TKc"/>
    <property type="match status" value="1"/>
</dbReference>
<dbReference type="FunFam" id="3.30.200.20:FF:000043">
    <property type="entry name" value="Wall-associated receptor kinase 2"/>
    <property type="match status" value="1"/>
</dbReference>